<feature type="domain" description="Double zinc ribbon" evidence="3">
    <location>
        <begin position="14"/>
        <end position="74"/>
    </location>
</feature>
<dbReference type="InterPro" id="IPR051910">
    <property type="entry name" value="ComF/GntX_DNA_util-trans"/>
</dbReference>
<dbReference type="SUPFAM" id="SSF53271">
    <property type="entry name" value="PRTase-like"/>
    <property type="match status" value="1"/>
</dbReference>
<evidence type="ECO:0000259" key="3">
    <source>
        <dbReference type="Pfam" id="PF18912"/>
    </source>
</evidence>
<gene>
    <name evidence="4" type="ORF">HUO12_02530</name>
</gene>
<dbReference type="InterPro" id="IPR044005">
    <property type="entry name" value="DZR_2"/>
</dbReference>
<name>A0A850HA39_9SPHN</name>
<accession>A0A850HA39</accession>
<dbReference type="EMBL" id="JABWTA010000001">
    <property type="protein sequence ID" value="NVE93766.1"/>
    <property type="molecule type" value="Genomic_DNA"/>
</dbReference>
<evidence type="ECO:0000256" key="1">
    <source>
        <dbReference type="ARBA" id="ARBA00008007"/>
    </source>
</evidence>
<reference evidence="4 5" key="1">
    <citation type="submission" date="2020-06" db="EMBL/GenBank/DDBJ databases">
        <title>Altererythrobacter lutimaris sp. nov., a marine bacterium isolated from a tidal flat.</title>
        <authorList>
            <person name="Kim D."/>
            <person name="Yoo Y."/>
            <person name="Kim J.-J."/>
        </authorList>
    </citation>
    <scope>NUCLEOTIDE SEQUENCE [LARGE SCALE GENOMIC DNA]</scope>
    <source>
        <strain evidence="4 5">JGD-16</strain>
    </source>
</reference>
<dbReference type="CDD" id="cd06223">
    <property type="entry name" value="PRTases_typeI"/>
    <property type="match status" value="1"/>
</dbReference>
<evidence type="ECO:0000259" key="2">
    <source>
        <dbReference type="Pfam" id="PF00156"/>
    </source>
</evidence>
<dbReference type="AlphaFoldDB" id="A0A850HA39"/>
<dbReference type="Proteomes" id="UP000546031">
    <property type="component" value="Unassembled WGS sequence"/>
</dbReference>
<comment type="similarity">
    <text evidence="1">Belongs to the ComF/GntX family.</text>
</comment>
<feature type="domain" description="Phosphoribosyltransferase" evidence="2">
    <location>
        <begin position="193"/>
        <end position="246"/>
    </location>
</feature>
<dbReference type="InterPro" id="IPR000836">
    <property type="entry name" value="PRTase_dom"/>
</dbReference>
<proteinExistence type="inferred from homology"/>
<evidence type="ECO:0000313" key="5">
    <source>
        <dbReference type="Proteomes" id="UP000546031"/>
    </source>
</evidence>
<dbReference type="Gene3D" id="3.40.50.2020">
    <property type="match status" value="1"/>
</dbReference>
<keyword evidence="5" id="KW-1185">Reference proteome</keyword>
<dbReference type="InterPro" id="IPR029057">
    <property type="entry name" value="PRTase-like"/>
</dbReference>
<sequence length="254" mass="27105">MEWRHTIAEGLAPVVDLVYPPRCPLCGDAIARQKGLCMPCWSSLAIPGSPKCKRCGRPFGSETASDETVCAPCLAHPPRHAGIAAGTLYNDASRQLVLAFKHGGKIAFAPMLAGLIATHLADADESDPPLLVPVPLHRWRLWKRGYNQAALLARELAKLGKGELMLEGLERHRVTPSLGGLGRSARQRAIAGSIRVPKSRQARIRGRDVILVDDVMTSGATSEVCVGALLKAGARSVQIACFARVLDEALDAAA</sequence>
<dbReference type="PANTHER" id="PTHR47505:SF1">
    <property type="entry name" value="DNA UTILIZATION PROTEIN YHGH"/>
    <property type="match status" value="1"/>
</dbReference>
<protein>
    <submittedName>
        <fullName evidence="4">ComF family protein</fullName>
    </submittedName>
</protein>
<dbReference type="PANTHER" id="PTHR47505">
    <property type="entry name" value="DNA UTILIZATION PROTEIN YHGH"/>
    <property type="match status" value="1"/>
</dbReference>
<dbReference type="Pfam" id="PF18912">
    <property type="entry name" value="DZR_2"/>
    <property type="match status" value="1"/>
</dbReference>
<comment type="caution">
    <text evidence="4">The sequence shown here is derived from an EMBL/GenBank/DDBJ whole genome shotgun (WGS) entry which is preliminary data.</text>
</comment>
<organism evidence="4 5">
    <name type="scientific">Altererythrobacter lutimaris</name>
    <dbReference type="NCBI Taxonomy" id="2743979"/>
    <lineage>
        <taxon>Bacteria</taxon>
        <taxon>Pseudomonadati</taxon>
        <taxon>Pseudomonadota</taxon>
        <taxon>Alphaproteobacteria</taxon>
        <taxon>Sphingomonadales</taxon>
        <taxon>Erythrobacteraceae</taxon>
        <taxon>Altererythrobacter</taxon>
    </lineage>
</organism>
<evidence type="ECO:0000313" key="4">
    <source>
        <dbReference type="EMBL" id="NVE93766.1"/>
    </source>
</evidence>
<dbReference type="Pfam" id="PF00156">
    <property type="entry name" value="Pribosyltran"/>
    <property type="match status" value="1"/>
</dbReference>